<dbReference type="eggNOG" id="COG2244">
    <property type="taxonomic scope" value="Bacteria"/>
</dbReference>
<dbReference type="PATRIC" id="fig|476272.21.peg.869"/>
<keyword evidence="3 6" id="KW-0812">Transmembrane</keyword>
<dbReference type="GO" id="GO:0005886">
    <property type="term" value="C:plasma membrane"/>
    <property type="evidence" value="ECO:0007669"/>
    <property type="project" value="UniProtKB-SubCell"/>
</dbReference>
<feature type="transmembrane region" description="Helical" evidence="6">
    <location>
        <begin position="254"/>
        <end position="274"/>
    </location>
</feature>
<gene>
    <name evidence="7" type="ORF">RUMHYD_02739</name>
</gene>
<feature type="transmembrane region" description="Helical" evidence="6">
    <location>
        <begin position="333"/>
        <end position="354"/>
    </location>
</feature>
<name>C0CPD8_BLAHS</name>
<dbReference type="InterPro" id="IPR050833">
    <property type="entry name" value="Poly_Biosynth_Transport"/>
</dbReference>
<keyword evidence="2" id="KW-1003">Cell membrane</keyword>
<feature type="transmembrane region" description="Helical" evidence="6">
    <location>
        <begin position="91"/>
        <end position="111"/>
    </location>
</feature>
<dbReference type="Pfam" id="PF01943">
    <property type="entry name" value="Polysacc_synt"/>
    <property type="match status" value="1"/>
</dbReference>
<feature type="transmembrane region" description="Helical" evidence="6">
    <location>
        <begin position="50"/>
        <end position="70"/>
    </location>
</feature>
<feature type="transmembrane region" description="Helical" evidence="6">
    <location>
        <begin position="117"/>
        <end position="140"/>
    </location>
</feature>
<dbReference type="InterPro" id="IPR002797">
    <property type="entry name" value="Polysacc_synth"/>
</dbReference>
<dbReference type="GeneID" id="86822690"/>
<dbReference type="AlphaFoldDB" id="C0CPD8"/>
<feature type="transmembrane region" description="Helical" evidence="6">
    <location>
        <begin position="295"/>
        <end position="321"/>
    </location>
</feature>
<evidence type="ECO:0000313" key="8">
    <source>
        <dbReference type="Proteomes" id="UP000003100"/>
    </source>
</evidence>
<organism evidence="7 8">
    <name type="scientific">Blautia hydrogenotrophica (strain DSM 10507 / JCM 14656 / S5a33)</name>
    <name type="common">Ruminococcus hydrogenotrophicus</name>
    <dbReference type="NCBI Taxonomy" id="476272"/>
    <lineage>
        <taxon>Bacteria</taxon>
        <taxon>Bacillati</taxon>
        <taxon>Bacillota</taxon>
        <taxon>Clostridia</taxon>
        <taxon>Lachnospirales</taxon>
        <taxon>Lachnospiraceae</taxon>
        <taxon>Blautia</taxon>
    </lineage>
</organism>
<dbReference type="PANTHER" id="PTHR30250:SF11">
    <property type="entry name" value="O-ANTIGEN TRANSPORTER-RELATED"/>
    <property type="match status" value="1"/>
</dbReference>
<evidence type="ECO:0000256" key="1">
    <source>
        <dbReference type="ARBA" id="ARBA00004651"/>
    </source>
</evidence>
<protein>
    <recommendedName>
        <fullName evidence="9">Polysaccharide biosynthesis protein</fullName>
    </recommendedName>
</protein>
<keyword evidence="4 6" id="KW-1133">Transmembrane helix</keyword>
<evidence type="ECO:0008006" key="9">
    <source>
        <dbReference type="Google" id="ProtNLM"/>
    </source>
</evidence>
<feature type="transmembrane region" description="Helical" evidence="6">
    <location>
        <begin position="152"/>
        <end position="169"/>
    </location>
</feature>
<dbReference type="Proteomes" id="UP000003100">
    <property type="component" value="Unassembled WGS sequence"/>
</dbReference>
<feature type="transmembrane region" description="Helical" evidence="6">
    <location>
        <begin position="392"/>
        <end position="413"/>
    </location>
</feature>
<dbReference type="HOGENOM" id="CLU_032713_0_0_9"/>
<feature type="transmembrane region" description="Helical" evidence="6">
    <location>
        <begin position="218"/>
        <end position="234"/>
    </location>
</feature>
<evidence type="ECO:0000256" key="6">
    <source>
        <dbReference type="SAM" id="Phobius"/>
    </source>
</evidence>
<feature type="transmembrane region" description="Helical" evidence="6">
    <location>
        <begin position="175"/>
        <end position="197"/>
    </location>
</feature>
<comment type="caution">
    <text evidence="7">The sequence shown here is derived from an EMBL/GenBank/DDBJ whole genome shotgun (WGS) entry which is preliminary data.</text>
</comment>
<dbReference type="EMBL" id="ACBZ01000151">
    <property type="protein sequence ID" value="EEG48376.1"/>
    <property type="molecule type" value="Genomic_DNA"/>
</dbReference>
<evidence type="ECO:0000256" key="5">
    <source>
        <dbReference type="ARBA" id="ARBA00023136"/>
    </source>
</evidence>
<accession>C0CPD8</accession>
<comment type="subcellular location">
    <subcellularLocation>
        <location evidence="1">Cell membrane</location>
        <topology evidence="1">Multi-pass membrane protein</topology>
    </subcellularLocation>
</comment>
<evidence type="ECO:0000313" key="7">
    <source>
        <dbReference type="EMBL" id="EEG48376.1"/>
    </source>
</evidence>
<reference evidence="7 8" key="1">
    <citation type="submission" date="2009-01" db="EMBL/GenBank/DDBJ databases">
        <authorList>
            <person name="Fulton L."/>
            <person name="Clifton S."/>
            <person name="Fulton B."/>
            <person name="Xu J."/>
            <person name="Minx P."/>
            <person name="Pepin K.H."/>
            <person name="Johnson M."/>
            <person name="Bhonagiri V."/>
            <person name="Nash W.E."/>
            <person name="Mardis E.R."/>
            <person name="Wilson R.K."/>
        </authorList>
    </citation>
    <scope>NUCLEOTIDE SEQUENCE [LARGE SCALE GENOMIC DNA]</scope>
    <source>
        <strain evidence="8">DSM 10507 / JCM 14656 / S5a33</strain>
    </source>
</reference>
<feature type="transmembrane region" description="Helical" evidence="6">
    <location>
        <begin position="361"/>
        <end position="386"/>
    </location>
</feature>
<evidence type="ECO:0000256" key="4">
    <source>
        <dbReference type="ARBA" id="ARBA00022989"/>
    </source>
</evidence>
<feature type="transmembrane region" description="Helical" evidence="6">
    <location>
        <begin position="20"/>
        <end position="44"/>
    </location>
</feature>
<keyword evidence="8" id="KW-1185">Reference proteome</keyword>
<dbReference type="RefSeq" id="WP_005950341.1">
    <property type="nucleotide sequence ID" value="NZ_CP136423.1"/>
</dbReference>
<dbReference type="PANTHER" id="PTHR30250">
    <property type="entry name" value="PST FAMILY PREDICTED COLANIC ACID TRANSPORTER"/>
    <property type="match status" value="1"/>
</dbReference>
<keyword evidence="5 6" id="KW-0472">Membrane</keyword>
<sequence>MNKYADRLISQETSQKKDTLWYTAGSMSSALFSMLISLAVTRILGANQAGVFAIAWAAAQLMQSVGWFSMRQFQVSDVEDQFDFRDYLSSKVLTCAAMLAGGFLYAGLYGYSAQKVGLTFLLCCFMTADVFADVFSGFFQHKSKLHLAGKSYVVRIWTSFFVIVAVLLACGNLIAAFTAGFGVSALWLLGFDVPLAMKLDKVKIQFRWEQQRRLFKECFPLFLGSFLLIFIMNVSKNGINSYLSDEVQACYSIIFMPSSVINMFSMFVCVPLYGHVAVAWHQKDRGRFLKLMRNMLLYIFALTAVVLLGGYLLGIPVLSWISGLDLREYKSALMVLLAAGGLYGIIMILNYCITVMRKQKVILFVYVAAAVLVQLLSKTMIVGYGVMGAVSLYLLAMAVICLAFAAVCIYFVALEK</sequence>
<proteinExistence type="predicted"/>
<reference evidence="7 8" key="2">
    <citation type="submission" date="2009-02" db="EMBL/GenBank/DDBJ databases">
        <title>Draft genome sequence of Blautia hydrogenotrophica DSM 10507 (Ruminococcus hydrogenotrophicus DSM 10507).</title>
        <authorList>
            <person name="Sudarsanam P."/>
            <person name="Ley R."/>
            <person name="Guruge J."/>
            <person name="Turnbaugh P.J."/>
            <person name="Mahowald M."/>
            <person name="Liep D."/>
            <person name="Gordon J."/>
        </authorList>
    </citation>
    <scope>NUCLEOTIDE SEQUENCE [LARGE SCALE GENOMIC DNA]</scope>
    <source>
        <strain evidence="8">DSM 10507 / JCM 14656 / S5a33</strain>
    </source>
</reference>
<evidence type="ECO:0000256" key="3">
    <source>
        <dbReference type="ARBA" id="ARBA00022692"/>
    </source>
</evidence>
<evidence type="ECO:0000256" key="2">
    <source>
        <dbReference type="ARBA" id="ARBA00022475"/>
    </source>
</evidence>